<proteinExistence type="predicted"/>
<evidence type="ECO:0000313" key="1">
    <source>
        <dbReference type="EMBL" id="AKF09743.1"/>
    </source>
</evidence>
<organism evidence="1 2">
    <name type="scientific">Sandaracinus amylolyticus</name>
    <dbReference type="NCBI Taxonomy" id="927083"/>
    <lineage>
        <taxon>Bacteria</taxon>
        <taxon>Pseudomonadati</taxon>
        <taxon>Myxococcota</taxon>
        <taxon>Polyangia</taxon>
        <taxon>Polyangiales</taxon>
        <taxon>Sandaracinaceae</taxon>
        <taxon>Sandaracinus</taxon>
    </lineage>
</organism>
<sequence length="105" mass="11247">MMGALLAIAGFAIGLALGLAIGARRLAAFRRELAMRKAELRSHVLPLLEHRAAGSSVPPAERAHDERDPLIAAIALARSIQSTEARADLPYTDTLEVGPTTPRER</sequence>
<gene>
    <name evidence="1" type="ORF">DB32_006892</name>
</gene>
<dbReference type="AlphaFoldDB" id="A0A0F6W7W2"/>
<name>A0A0F6W7W2_9BACT</name>
<protein>
    <submittedName>
        <fullName evidence="1">Uncharacterized protein</fullName>
    </submittedName>
</protein>
<keyword evidence="2" id="KW-1185">Reference proteome</keyword>
<dbReference type="STRING" id="927083.DB32_006892"/>
<dbReference type="KEGG" id="samy:DB32_006892"/>
<dbReference type="Proteomes" id="UP000034883">
    <property type="component" value="Chromosome"/>
</dbReference>
<accession>A0A0F6W7W2</accession>
<dbReference type="EMBL" id="CP011125">
    <property type="protein sequence ID" value="AKF09743.1"/>
    <property type="molecule type" value="Genomic_DNA"/>
</dbReference>
<evidence type="ECO:0000313" key="2">
    <source>
        <dbReference type="Proteomes" id="UP000034883"/>
    </source>
</evidence>
<reference evidence="1 2" key="1">
    <citation type="submission" date="2015-03" db="EMBL/GenBank/DDBJ databases">
        <title>Genome assembly of Sandaracinus amylolyticus DSM 53668.</title>
        <authorList>
            <person name="Sharma G."/>
            <person name="Subramanian S."/>
        </authorList>
    </citation>
    <scope>NUCLEOTIDE SEQUENCE [LARGE SCALE GENOMIC DNA]</scope>
    <source>
        <strain evidence="1 2">DSM 53668</strain>
    </source>
</reference>